<gene>
    <name evidence="2" type="ORF">L201_002136</name>
</gene>
<keyword evidence="3" id="KW-1185">Reference proteome</keyword>
<evidence type="ECO:0000313" key="3">
    <source>
        <dbReference type="Proteomes" id="UP001355207"/>
    </source>
</evidence>
<dbReference type="RefSeq" id="XP_066074011.1">
    <property type="nucleotide sequence ID" value="XM_066217914.1"/>
</dbReference>
<dbReference type="Proteomes" id="UP001355207">
    <property type="component" value="Chromosome 2"/>
</dbReference>
<keyword evidence="1" id="KW-1133">Transmembrane helix</keyword>
<keyword evidence="1" id="KW-0812">Transmembrane</keyword>
<dbReference type="AlphaFoldDB" id="A0AAX4JQS7"/>
<dbReference type="PANTHER" id="PTHR39470:SF1">
    <property type="entry name" value="CHORISMATE SYNTHASE PROTEIN"/>
    <property type="match status" value="1"/>
</dbReference>
<name>A0AAX4JQS7_9TREE</name>
<accession>A0AAX4JQS7</accession>
<dbReference type="PANTHER" id="PTHR39470">
    <property type="entry name" value="CHROMOSOME 10, WHOLE GENOME SHOTGUN SEQUENCE"/>
    <property type="match status" value="1"/>
</dbReference>
<protein>
    <submittedName>
        <fullName evidence="2">Uncharacterized protein</fullName>
    </submittedName>
</protein>
<proteinExistence type="predicted"/>
<organism evidence="2 3">
    <name type="scientific">Kwoniella dendrophila CBS 6074</name>
    <dbReference type="NCBI Taxonomy" id="1295534"/>
    <lineage>
        <taxon>Eukaryota</taxon>
        <taxon>Fungi</taxon>
        <taxon>Dikarya</taxon>
        <taxon>Basidiomycota</taxon>
        <taxon>Agaricomycotina</taxon>
        <taxon>Tremellomycetes</taxon>
        <taxon>Tremellales</taxon>
        <taxon>Cryptococcaceae</taxon>
        <taxon>Kwoniella</taxon>
    </lineage>
</organism>
<sequence>MSILSTLASFQAPITLLLIIFGPSLLPRIFNFFRRKPPSLIPTPPSVPKPLSLKLILGIHTLWILKQLVVPPINLFSTYNLPISVSNAQIRYTLLGPENDQIKNLHPMAELLLTRLKIMDSRLLYLRLGHKPLMECMWCQTELDYLIYSLPDILSKYIMEAIFLGLLGWTWIAGQQASQRANNFRSPFGWTLAAAASLECGAKWIWDLRVVEGDATHLASIIHTLRSISLLLFPLIYTFAPLPSAEISPDVLAPIISNTTSTLRLTSLARSAIQRSPRLRETWNMIGRQDAEHSEIAKRDEEVRRFIKDLDIDESTMRYNAGNWVKEGWDGMVRVDPTPK</sequence>
<evidence type="ECO:0000313" key="2">
    <source>
        <dbReference type="EMBL" id="WWC87248.1"/>
    </source>
</evidence>
<dbReference type="EMBL" id="CP144099">
    <property type="protein sequence ID" value="WWC87248.1"/>
    <property type="molecule type" value="Genomic_DNA"/>
</dbReference>
<feature type="transmembrane region" description="Helical" evidence="1">
    <location>
        <begin position="12"/>
        <end position="30"/>
    </location>
</feature>
<reference evidence="2 3" key="1">
    <citation type="submission" date="2024-01" db="EMBL/GenBank/DDBJ databases">
        <title>Comparative genomics of Cryptococcus and Kwoniella reveals pathogenesis evolution and contrasting modes of karyotype evolution via chromosome fusion or intercentromeric recombination.</title>
        <authorList>
            <person name="Coelho M.A."/>
            <person name="David-Palma M."/>
            <person name="Shea T."/>
            <person name="Bowers K."/>
            <person name="McGinley-Smith S."/>
            <person name="Mohammad A.W."/>
            <person name="Gnirke A."/>
            <person name="Yurkov A.M."/>
            <person name="Nowrousian M."/>
            <person name="Sun S."/>
            <person name="Cuomo C.A."/>
            <person name="Heitman J."/>
        </authorList>
    </citation>
    <scope>NUCLEOTIDE SEQUENCE [LARGE SCALE GENOMIC DNA]</scope>
    <source>
        <strain evidence="2 3">CBS 6074</strain>
    </source>
</reference>
<evidence type="ECO:0000256" key="1">
    <source>
        <dbReference type="SAM" id="Phobius"/>
    </source>
</evidence>
<dbReference type="GeneID" id="91092808"/>
<keyword evidence="1" id="KW-0472">Membrane</keyword>